<reference evidence="1 2" key="1">
    <citation type="submission" date="2020-03" db="EMBL/GenBank/DDBJ databases">
        <title>Soil Listeria distribution.</title>
        <authorList>
            <person name="Liao J."/>
            <person name="Wiedmann M."/>
        </authorList>
    </citation>
    <scope>NUCLEOTIDE SEQUENCE [LARGE SCALE GENOMIC DNA]</scope>
    <source>
        <strain evidence="1 2">FSL L7-1523</strain>
    </source>
</reference>
<sequence length="389" mass="43883">MNWLFAYDHKFYTDGDNVLSKTAFPYGTWQRYLTHSDTLTVACRLYPLTEDVQGYSVSSGERVSFTAIPNPSGYGYFIPRNPAIQAMRKAVRQADAVIARLPSQIGFLAVKVAKELGKPYAVEVVGDPSETYRLHGSFKAKLYAPLAKRTMQQTVAEAPFALYITKKELQRLYPTKGIETSCSNTELPDASRAVLLMERKNRDLNKKIVFGMMGSLDSQYKGLDVAIRALARIKNELPAFEFRILGSGASSKWTRMVVENGLEDMVDFCGTKPAHEVYDWLSDVDIYLQPSRTEGQGRSVIEAMAMGCPVITSKVGGMKELADPAMQFESENDAELAAIIKRLSENHALYCEQIERNYIKSLQFSKQVLTVKREQHYQKFMNWIEGQNK</sequence>
<accession>A0A841Z8W9</accession>
<name>A0A841Z8W9_9LIST</name>
<keyword evidence="1" id="KW-0808">Transferase</keyword>
<dbReference type="PANTHER" id="PTHR12526">
    <property type="entry name" value="GLYCOSYLTRANSFERASE"/>
    <property type="match status" value="1"/>
</dbReference>
<dbReference type="Gene3D" id="3.40.50.2000">
    <property type="entry name" value="Glycogen Phosphorylase B"/>
    <property type="match status" value="1"/>
</dbReference>
<dbReference type="Proteomes" id="UP000564536">
    <property type="component" value="Unassembled WGS sequence"/>
</dbReference>
<protein>
    <submittedName>
        <fullName evidence="1">Glycosyltransferase</fullName>
    </submittedName>
</protein>
<dbReference type="AlphaFoldDB" id="A0A841Z8W9"/>
<dbReference type="RefSeq" id="WP_185427044.1">
    <property type="nucleotide sequence ID" value="NZ_JAARRL010000026.1"/>
</dbReference>
<evidence type="ECO:0000313" key="1">
    <source>
        <dbReference type="EMBL" id="MBC1501638.1"/>
    </source>
</evidence>
<dbReference type="CDD" id="cd03801">
    <property type="entry name" value="GT4_PimA-like"/>
    <property type="match status" value="1"/>
</dbReference>
<proteinExistence type="predicted"/>
<dbReference type="SUPFAM" id="SSF53756">
    <property type="entry name" value="UDP-Glycosyltransferase/glycogen phosphorylase"/>
    <property type="match status" value="1"/>
</dbReference>
<gene>
    <name evidence="1" type="ORF">HB943_13610</name>
</gene>
<organism evidence="1 2">
    <name type="scientific">Listeria weihenstephanensis</name>
    <dbReference type="NCBI Taxonomy" id="1006155"/>
    <lineage>
        <taxon>Bacteria</taxon>
        <taxon>Bacillati</taxon>
        <taxon>Bacillota</taxon>
        <taxon>Bacilli</taxon>
        <taxon>Bacillales</taxon>
        <taxon>Listeriaceae</taxon>
        <taxon>Listeria</taxon>
    </lineage>
</organism>
<dbReference type="EMBL" id="JAARRL010000026">
    <property type="protein sequence ID" value="MBC1501638.1"/>
    <property type="molecule type" value="Genomic_DNA"/>
</dbReference>
<dbReference type="Pfam" id="PF13692">
    <property type="entry name" value="Glyco_trans_1_4"/>
    <property type="match status" value="1"/>
</dbReference>
<dbReference type="GO" id="GO:0016740">
    <property type="term" value="F:transferase activity"/>
    <property type="evidence" value="ECO:0007669"/>
    <property type="project" value="UniProtKB-KW"/>
</dbReference>
<comment type="caution">
    <text evidence="1">The sequence shown here is derived from an EMBL/GenBank/DDBJ whole genome shotgun (WGS) entry which is preliminary data.</text>
</comment>
<evidence type="ECO:0000313" key="2">
    <source>
        <dbReference type="Proteomes" id="UP000564536"/>
    </source>
</evidence>